<dbReference type="CDD" id="cd00093">
    <property type="entry name" value="HTH_XRE"/>
    <property type="match status" value="1"/>
</dbReference>
<dbReference type="Pfam" id="PF13560">
    <property type="entry name" value="HTH_31"/>
    <property type="match status" value="1"/>
</dbReference>
<dbReference type="RefSeq" id="WP_376773654.1">
    <property type="nucleotide sequence ID" value="NZ_JACHJY010000023.1"/>
</dbReference>
<dbReference type="EMBL" id="JACHJY010000023">
    <property type="protein sequence ID" value="MBB4987510.1"/>
    <property type="molecule type" value="Genomic_DNA"/>
</dbReference>
<keyword evidence="3" id="KW-1185">Reference proteome</keyword>
<dbReference type="SMART" id="SM00530">
    <property type="entry name" value="HTH_XRE"/>
    <property type="match status" value="1"/>
</dbReference>
<evidence type="ECO:0000313" key="2">
    <source>
        <dbReference type="EMBL" id="MBB4987510.1"/>
    </source>
</evidence>
<dbReference type="GO" id="GO:0003677">
    <property type="term" value="F:DNA binding"/>
    <property type="evidence" value="ECO:0007669"/>
    <property type="project" value="InterPro"/>
</dbReference>
<reference evidence="2 3" key="1">
    <citation type="submission" date="2020-08" db="EMBL/GenBank/DDBJ databases">
        <title>Genomic Encyclopedia of Type Strains, Phase III (KMG-III): the genomes of soil and plant-associated and newly described type strains.</title>
        <authorList>
            <person name="Whitman W."/>
        </authorList>
    </citation>
    <scope>NUCLEOTIDE SEQUENCE [LARGE SCALE GENOMIC DNA]</scope>
    <source>
        <strain evidence="2 3">SFB5A</strain>
    </source>
</reference>
<dbReference type="Gene3D" id="1.10.260.40">
    <property type="entry name" value="lambda repressor-like DNA-binding domains"/>
    <property type="match status" value="1"/>
</dbReference>
<dbReference type="InterPro" id="IPR010982">
    <property type="entry name" value="Lambda_DNA-bd_dom_sf"/>
</dbReference>
<sequence length="80" mass="8596">MVRPKSAPPPDWVLARRAVFGARVRDARLYANLTQQAVCERSGLGRATVQEIEAGRAAPTVDTVLLLADAIGIPPGQLFE</sequence>
<comment type="caution">
    <text evidence="2">The sequence shown here is derived from an EMBL/GenBank/DDBJ whole genome shotgun (WGS) entry which is preliminary data.</text>
</comment>
<proteinExistence type="predicted"/>
<evidence type="ECO:0000313" key="3">
    <source>
        <dbReference type="Proteomes" id="UP000582643"/>
    </source>
</evidence>
<name>A0A7W7UC77_9ACTN</name>
<protein>
    <submittedName>
        <fullName evidence="2">Transcriptional regulator with XRE-family HTH domain</fullName>
    </submittedName>
</protein>
<organism evidence="2 3">
    <name type="scientific">Streptomyces nymphaeiformis</name>
    <dbReference type="NCBI Taxonomy" id="2663842"/>
    <lineage>
        <taxon>Bacteria</taxon>
        <taxon>Bacillati</taxon>
        <taxon>Actinomycetota</taxon>
        <taxon>Actinomycetes</taxon>
        <taxon>Kitasatosporales</taxon>
        <taxon>Streptomycetaceae</taxon>
        <taxon>Streptomyces</taxon>
    </lineage>
</organism>
<dbReference type="InterPro" id="IPR001387">
    <property type="entry name" value="Cro/C1-type_HTH"/>
</dbReference>
<dbReference type="SUPFAM" id="SSF47413">
    <property type="entry name" value="lambda repressor-like DNA-binding domains"/>
    <property type="match status" value="1"/>
</dbReference>
<accession>A0A7W7UC77</accession>
<dbReference type="Proteomes" id="UP000582643">
    <property type="component" value="Unassembled WGS sequence"/>
</dbReference>
<dbReference type="AlphaFoldDB" id="A0A7W7UC77"/>
<evidence type="ECO:0000259" key="1">
    <source>
        <dbReference type="PROSITE" id="PS50943"/>
    </source>
</evidence>
<dbReference type="PROSITE" id="PS50943">
    <property type="entry name" value="HTH_CROC1"/>
    <property type="match status" value="1"/>
</dbReference>
<gene>
    <name evidence="2" type="ORF">GGE06_008483</name>
</gene>
<feature type="domain" description="HTH cro/C1-type" evidence="1">
    <location>
        <begin position="24"/>
        <end position="78"/>
    </location>
</feature>